<evidence type="ECO:0000259" key="2">
    <source>
        <dbReference type="Pfam" id="PF00884"/>
    </source>
</evidence>
<dbReference type="SUPFAM" id="SSF53649">
    <property type="entry name" value="Alkaline phosphatase-like"/>
    <property type="match status" value="1"/>
</dbReference>
<dbReference type="RefSeq" id="WP_014437637.1">
    <property type="nucleotide sequence ID" value="NC_017080.1"/>
</dbReference>
<dbReference type="EMBL" id="AP012338">
    <property type="protein sequence ID" value="BAM04419.1"/>
    <property type="molecule type" value="Genomic_DNA"/>
</dbReference>
<dbReference type="GO" id="GO:0004065">
    <property type="term" value="F:arylsulfatase activity"/>
    <property type="evidence" value="ECO:0007669"/>
    <property type="project" value="TreeGrafter"/>
</dbReference>
<dbReference type="Proteomes" id="UP000007881">
    <property type="component" value="Chromosome"/>
</dbReference>
<protein>
    <submittedName>
        <fullName evidence="3">Putative sulfatase</fullName>
        <ecNumber evidence="3">3.1.6.-</ecNumber>
    </submittedName>
</protein>
<keyword evidence="3" id="KW-0378">Hydrolase</keyword>
<dbReference type="HOGENOM" id="CLU_006332_14_1_0"/>
<dbReference type="OrthoDB" id="9762324at2"/>
<feature type="domain" description="Sulfatase N-terminal" evidence="2">
    <location>
        <begin position="2"/>
        <end position="332"/>
    </location>
</feature>
<evidence type="ECO:0000256" key="1">
    <source>
        <dbReference type="ARBA" id="ARBA00008779"/>
    </source>
</evidence>
<keyword evidence="4" id="KW-1185">Reference proteome</keyword>
<dbReference type="STRING" id="1142394.PSMK_22600"/>
<gene>
    <name evidence="3" type="ordered locus">PSMK_22600</name>
</gene>
<dbReference type="InterPro" id="IPR050738">
    <property type="entry name" value="Sulfatase"/>
</dbReference>
<dbReference type="EC" id="3.1.6.-" evidence="3"/>
<reference evidence="3 4" key="1">
    <citation type="submission" date="2012-02" db="EMBL/GenBank/DDBJ databases">
        <title>Complete genome sequence of Phycisphaera mikurensis NBRC 102666.</title>
        <authorList>
            <person name="Ankai A."/>
            <person name="Hosoyama A."/>
            <person name="Terui Y."/>
            <person name="Sekine M."/>
            <person name="Fukai R."/>
            <person name="Kato Y."/>
            <person name="Nakamura S."/>
            <person name="Yamada-Narita S."/>
            <person name="Kawakoshi A."/>
            <person name="Fukunaga Y."/>
            <person name="Yamazaki S."/>
            <person name="Fujita N."/>
        </authorList>
    </citation>
    <scope>NUCLEOTIDE SEQUENCE [LARGE SCALE GENOMIC DNA]</scope>
    <source>
        <strain evidence="4">NBRC 102666 / KCTC 22515 / FYK2301M01</strain>
    </source>
</reference>
<dbReference type="PANTHER" id="PTHR42693:SF33">
    <property type="entry name" value="ARYLSULFATASE"/>
    <property type="match status" value="1"/>
</dbReference>
<dbReference type="CDD" id="cd16148">
    <property type="entry name" value="sulfatase_like"/>
    <property type="match status" value="1"/>
</dbReference>
<dbReference type="eggNOG" id="COG3119">
    <property type="taxonomic scope" value="Bacteria"/>
</dbReference>
<comment type="similarity">
    <text evidence="1">Belongs to the sulfatase family.</text>
</comment>
<proteinExistence type="inferred from homology"/>
<dbReference type="Gene3D" id="3.40.720.10">
    <property type="entry name" value="Alkaline Phosphatase, subunit A"/>
    <property type="match status" value="1"/>
</dbReference>
<name>I0IGN1_PHYMF</name>
<accession>I0IGN1</accession>
<dbReference type="Pfam" id="PF00884">
    <property type="entry name" value="Sulfatase"/>
    <property type="match status" value="1"/>
</dbReference>
<dbReference type="InterPro" id="IPR017850">
    <property type="entry name" value="Alkaline_phosphatase_core_sf"/>
</dbReference>
<organism evidence="3 4">
    <name type="scientific">Phycisphaera mikurensis (strain NBRC 102666 / KCTC 22515 / FYK2301M01)</name>
    <dbReference type="NCBI Taxonomy" id="1142394"/>
    <lineage>
        <taxon>Bacteria</taxon>
        <taxon>Pseudomonadati</taxon>
        <taxon>Planctomycetota</taxon>
        <taxon>Phycisphaerae</taxon>
        <taxon>Phycisphaerales</taxon>
        <taxon>Phycisphaeraceae</taxon>
        <taxon>Phycisphaera</taxon>
    </lineage>
</organism>
<sequence>MNILYLDLDALNPLHLGCYGYHRNTSPNIDAVAAAGVRFDQVYCSDAPCLPSRTALYQGRFGIHTGVVGHGGLAADPKREGAGRGFRSTYEEDSFPRQLQKRGFHTAMISPFGQRHAAHQYYAGFHEIHNTGEGGSEPVEVVEPVLDRWLDANAAKDRWYLHLNFWDIHTNYRTPLSYGNPFEGEPIADWYTDGLIAEHARRGGPHSSQDLSMYHDADVDRYPRLPLRITDRASLTRWIDGYDVAIRYVDDALGRLFDRLKEAGVWESTAVIVSADHGENQGDLGIYGEHATADRGTCHIPMIVRWPGAAEGVRDDALHYHLDWAPTCLELLADAGVEGPEAPGVWDGESYAATLRDGTAAGRDTLVVSQCAHVCQRSARWDDGAHRWLYMRTYDDGLQPFPKHMLFDLAADPHEQNDLAASRPGVVREGAARLLDWHDDAMAAVVRDGPDVVDPMYTVLSEGGPYHGRTDVYGRPVDLAAYARRLRETGRPEAAEDYQRRAAAAPAR</sequence>
<evidence type="ECO:0000313" key="4">
    <source>
        <dbReference type="Proteomes" id="UP000007881"/>
    </source>
</evidence>
<evidence type="ECO:0000313" key="3">
    <source>
        <dbReference type="EMBL" id="BAM04419.1"/>
    </source>
</evidence>
<dbReference type="AlphaFoldDB" id="I0IGN1"/>
<dbReference type="InterPro" id="IPR000917">
    <property type="entry name" value="Sulfatase_N"/>
</dbReference>
<dbReference type="KEGG" id="phm:PSMK_22600"/>
<dbReference type="PANTHER" id="PTHR42693">
    <property type="entry name" value="ARYLSULFATASE FAMILY MEMBER"/>
    <property type="match status" value="1"/>
</dbReference>